<dbReference type="SUPFAM" id="SSF88723">
    <property type="entry name" value="PIN domain-like"/>
    <property type="match status" value="1"/>
</dbReference>
<evidence type="ECO:0000313" key="7">
    <source>
        <dbReference type="EMBL" id="ACB07171.1"/>
    </source>
</evidence>
<dbReference type="Gene3D" id="3.40.50.1010">
    <property type="entry name" value="5'-nuclease"/>
    <property type="match status" value="1"/>
</dbReference>
<evidence type="ECO:0000259" key="6">
    <source>
        <dbReference type="Pfam" id="PF01850"/>
    </source>
</evidence>
<keyword evidence="8" id="KW-1185">Reference proteome</keyword>
<gene>
    <name evidence="7" type="ordered locus">Kcr_0415</name>
</gene>
<evidence type="ECO:0000256" key="3">
    <source>
        <dbReference type="ARBA" id="ARBA00022723"/>
    </source>
</evidence>
<dbReference type="GO" id="GO:0004540">
    <property type="term" value="F:RNA nuclease activity"/>
    <property type="evidence" value="ECO:0000318"/>
    <property type="project" value="GO_Central"/>
</dbReference>
<dbReference type="PhylomeDB" id="B1L3Z2"/>
<evidence type="ECO:0000313" key="8">
    <source>
        <dbReference type="Proteomes" id="UP000001686"/>
    </source>
</evidence>
<organism evidence="7 8">
    <name type="scientific">Korarchaeum cryptofilum (strain OPF8)</name>
    <dbReference type="NCBI Taxonomy" id="374847"/>
    <lineage>
        <taxon>Archaea</taxon>
        <taxon>Thermoproteota</taxon>
        <taxon>Candidatus Korarchaeia</taxon>
        <taxon>Candidatus Korarchaeales</taxon>
        <taxon>Candidatus Korarchaeaceae</taxon>
        <taxon>Candidatus Korarchaeum</taxon>
    </lineage>
</organism>
<dbReference type="PANTHER" id="PTHR42740">
    <property type="entry name" value="RIBONUCLEASE VAPC3"/>
    <property type="match status" value="1"/>
</dbReference>
<dbReference type="GO" id="GO:0046872">
    <property type="term" value="F:metal ion binding"/>
    <property type="evidence" value="ECO:0007669"/>
    <property type="project" value="UniProtKB-KW"/>
</dbReference>
<dbReference type="EMBL" id="CP000968">
    <property type="protein sequence ID" value="ACB07171.1"/>
    <property type="molecule type" value="Genomic_DNA"/>
</dbReference>
<proteinExistence type="predicted"/>
<dbReference type="eggNOG" id="arCOG02219">
    <property type="taxonomic scope" value="Archaea"/>
</dbReference>
<dbReference type="Proteomes" id="UP000001686">
    <property type="component" value="Chromosome"/>
</dbReference>
<evidence type="ECO:0000256" key="1">
    <source>
        <dbReference type="ARBA" id="ARBA00022649"/>
    </source>
</evidence>
<dbReference type="GO" id="GO:0016787">
    <property type="term" value="F:hydrolase activity"/>
    <property type="evidence" value="ECO:0007669"/>
    <property type="project" value="UniProtKB-KW"/>
</dbReference>
<keyword evidence="5" id="KW-0460">Magnesium</keyword>
<dbReference type="InterPro" id="IPR002716">
    <property type="entry name" value="PIN_dom"/>
</dbReference>
<dbReference type="InParanoid" id="B1L3Z2"/>
<dbReference type="EnsemblBacteria" id="ACB07171">
    <property type="protein sequence ID" value="ACB07171"/>
    <property type="gene ID" value="Kcr_0415"/>
</dbReference>
<keyword evidence="3" id="KW-0479">Metal-binding</keyword>
<evidence type="ECO:0000256" key="4">
    <source>
        <dbReference type="ARBA" id="ARBA00022801"/>
    </source>
</evidence>
<dbReference type="AlphaFoldDB" id="B1L3Z2"/>
<name>B1L3Z2_KORCO</name>
<evidence type="ECO:0000256" key="5">
    <source>
        <dbReference type="ARBA" id="ARBA00022842"/>
    </source>
</evidence>
<dbReference type="HOGENOM" id="CLU_171554_0_0_2"/>
<sequence length="98" mass="11119">MLHRGYKTLIGAISIITVVEWPPSLLYVPEVLYPTKEDYKTAVEWQMKLREIGNPLPAADLVIAATALNNDMTLVTLDSHFQIIGEIEPKLRLEILQF</sequence>
<accession>B1L3Z2</accession>
<feature type="domain" description="PIN" evidence="6">
    <location>
        <begin position="30"/>
        <end position="84"/>
    </location>
</feature>
<dbReference type="PANTHER" id="PTHR42740:SF1">
    <property type="entry name" value="RIBONUCLEASE VAPC3"/>
    <property type="match status" value="1"/>
</dbReference>
<evidence type="ECO:0000256" key="2">
    <source>
        <dbReference type="ARBA" id="ARBA00022722"/>
    </source>
</evidence>
<keyword evidence="4" id="KW-0378">Hydrolase</keyword>
<dbReference type="InterPro" id="IPR051749">
    <property type="entry name" value="PINc/VapC_TA_RNase"/>
</dbReference>
<protein>
    <submittedName>
        <fullName evidence="7">Nucleic acid-binding protein, containing PIN domain protein</fullName>
    </submittedName>
</protein>
<keyword evidence="1" id="KW-1277">Toxin-antitoxin system</keyword>
<dbReference type="Pfam" id="PF01850">
    <property type="entry name" value="PIN"/>
    <property type="match status" value="1"/>
</dbReference>
<keyword evidence="2" id="KW-0540">Nuclease</keyword>
<dbReference type="InterPro" id="IPR029060">
    <property type="entry name" value="PIN-like_dom_sf"/>
</dbReference>
<reference evidence="7 8" key="1">
    <citation type="journal article" date="2008" name="Proc. Natl. Acad. Sci. U.S.A.">
        <title>A korarchaeal genome reveals new insights into the evolution of the Archaea.</title>
        <authorList>
            <person name="Elkins J.G."/>
            <person name="Podar M."/>
            <person name="Graham D.E."/>
            <person name="Makarova K.S."/>
            <person name="Wolf Y."/>
            <person name="Randau L."/>
            <person name="Hedlund B.P."/>
            <person name="Brochier-Armanet C."/>
            <person name="Kunin V."/>
            <person name="Anderson I."/>
            <person name="Lapidus A."/>
            <person name="Goltsman E."/>
            <person name="Barry K."/>
            <person name="Koonin E.V."/>
            <person name="Hugenholtz P."/>
            <person name="Kyrpides N."/>
            <person name="Wanner G."/>
            <person name="Richardson P."/>
            <person name="Keller M."/>
            <person name="Stetter K.O."/>
        </authorList>
    </citation>
    <scope>NUCLEOTIDE SEQUENCE [LARGE SCALE GENOMIC DNA]</scope>
    <source>
        <strain evidence="8">OPF8</strain>
    </source>
</reference>
<dbReference type="KEGG" id="kcr:Kcr_0415"/>